<dbReference type="InterPro" id="IPR029058">
    <property type="entry name" value="AB_hydrolase_fold"/>
</dbReference>
<dbReference type="GO" id="GO:0008610">
    <property type="term" value="P:lipid biosynthetic process"/>
    <property type="evidence" value="ECO:0007669"/>
    <property type="project" value="UniProtKB-ARBA"/>
</dbReference>
<dbReference type="SUPFAM" id="SSF56801">
    <property type="entry name" value="Acetyl-CoA synthetase-like"/>
    <property type="match status" value="1"/>
</dbReference>
<protein>
    <recommendedName>
        <fullName evidence="6">Carrier domain-containing protein</fullName>
    </recommendedName>
</protein>
<dbReference type="Proteomes" id="UP000639606">
    <property type="component" value="Unassembled WGS sequence"/>
</dbReference>
<dbReference type="PANTHER" id="PTHR45527">
    <property type="entry name" value="NONRIBOSOMAL PEPTIDE SYNTHETASE"/>
    <property type="match status" value="1"/>
</dbReference>
<dbReference type="Pfam" id="PF00668">
    <property type="entry name" value="Condensation"/>
    <property type="match status" value="1"/>
</dbReference>
<feature type="domain" description="Carrier" evidence="6">
    <location>
        <begin position="476"/>
        <end position="550"/>
    </location>
</feature>
<dbReference type="SUPFAM" id="SSF52777">
    <property type="entry name" value="CoA-dependent acyltransferases"/>
    <property type="match status" value="2"/>
</dbReference>
<dbReference type="Gene3D" id="3.40.50.12780">
    <property type="entry name" value="N-terminal domain of ligase-like"/>
    <property type="match status" value="1"/>
</dbReference>
<dbReference type="InterPro" id="IPR006162">
    <property type="entry name" value="Ppantetheine_attach_site"/>
</dbReference>
<feature type="transmembrane region" description="Helical" evidence="5">
    <location>
        <begin position="57"/>
        <end position="76"/>
    </location>
</feature>
<dbReference type="GO" id="GO:0003824">
    <property type="term" value="F:catalytic activity"/>
    <property type="evidence" value="ECO:0007669"/>
    <property type="project" value="InterPro"/>
</dbReference>
<dbReference type="SUPFAM" id="SSF47336">
    <property type="entry name" value="ACP-like"/>
    <property type="match status" value="1"/>
</dbReference>
<dbReference type="PROSITE" id="PS00455">
    <property type="entry name" value="AMP_BINDING"/>
    <property type="match status" value="1"/>
</dbReference>
<evidence type="ECO:0000313" key="8">
    <source>
        <dbReference type="Proteomes" id="UP000639606"/>
    </source>
</evidence>
<dbReference type="Pfam" id="PF00501">
    <property type="entry name" value="AMP-binding"/>
    <property type="match status" value="1"/>
</dbReference>
<dbReference type="GO" id="GO:0031177">
    <property type="term" value="F:phosphopantetheine binding"/>
    <property type="evidence" value="ECO:0007669"/>
    <property type="project" value="InterPro"/>
</dbReference>
<organism evidence="7 8">
    <name type="scientific">Saccharothrix coeruleofusca</name>
    <dbReference type="NCBI Taxonomy" id="33919"/>
    <lineage>
        <taxon>Bacteria</taxon>
        <taxon>Bacillati</taxon>
        <taxon>Actinomycetota</taxon>
        <taxon>Actinomycetes</taxon>
        <taxon>Pseudonocardiales</taxon>
        <taxon>Pseudonocardiaceae</taxon>
        <taxon>Saccharothrix</taxon>
    </lineage>
</organism>
<evidence type="ECO:0000259" key="6">
    <source>
        <dbReference type="PROSITE" id="PS50075"/>
    </source>
</evidence>
<evidence type="ECO:0000256" key="2">
    <source>
        <dbReference type="ARBA" id="ARBA00022450"/>
    </source>
</evidence>
<evidence type="ECO:0000256" key="1">
    <source>
        <dbReference type="ARBA" id="ARBA00001957"/>
    </source>
</evidence>
<evidence type="ECO:0000256" key="5">
    <source>
        <dbReference type="SAM" id="Phobius"/>
    </source>
</evidence>
<keyword evidence="5" id="KW-0812">Transmembrane</keyword>
<dbReference type="InterPro" id="IPR020806">
    <property type="entry name" value="PKS_PP-bd"/>
</dbReference>
<dbReference type="InterPro" id="IPR023213">
    <property type="entry name" value="CAT-like_dom_sf"/>
</dbReference>
<dbReference type="Gene3D" id="3.40.50.1820">
    <property type="entry name" value="alpha/beta hydrolase"/>
    <property type="match status" value="1"/>
</dbReference>
<keyword evidence="3" id="KW-0597">Phosphoprotein</keyword>
<name>A0A918EE97_9PSEU</name>
<dbReference type="PROSITE" id="PS50075">
    <property type="entry name" value="CARRIER"/>
    <property type="match status" value="1"/>
</dbReference>
<dbReference type="Pfam" id="PF00550">
    <property type="entry name" value="PP-binding"/>
    <property type="match status" value="1"/>
</dbReference>
<dbReference type="RefSeq" id="WP_189223856.1">
    <property type="nucleotide sequence ID" value="NZ_BMRG01000004.1"/>
</dbReference>
<dbReference type="InterPro" id="IPR042099">
    <property type="entry name" value="ANL_N_sf"/>
</dbReference>
<comment type="caution">
    <text evidence="7">The sequence shown here is derived from an EMBL/GenBank/DDBJ whole genome shotgun (WGS) entry which is preliminary data.</text>
</comment>
<dbReference type="InterPro" id="IPR025110">
    <property type="entry name" value="AMP-bd_C"/>
</dbReference>
<dbReference type="GO" id="GO:0005737">
    <property type="term" value="C:cytoplasm"/>
    <property type="evidence" value="ECO:0007669"/>
    <property type="project" value="TreeGrafter"/>
</dbReference>
<dbReference type="InterPro" id="IPR020845">
    <property type="entry name" value="AMP-binding_CS"/>
</dbReference>
<feature type="region of interest" description="Disordered" evidence="4">
    <location>
        <begin position="557"/>
        <end position="576"/>
    </location>
</feature>
<dbReference type="CDD" id="cd19531">
    <property type="entry name" value="LCL_NRPS-like"/>
    <property type="match status" value="1"/>
</dbReference>
<dbReference type="Pfam" id="PF13193">
    <property type="entry name" value="AMP-binding_C"/>
    <property type="match status" value="1"/>
</dbReference>
<dbReference type="EMBL" id="BMRG01000004">
    <property type="protein sequence ID" value="GGP55866.1"/>
    <property type="molecule type" value="Genomic_DNA"/>
</dbReference>
<comment type="cofactor">
    <cofactor evidence="1">
        <name>pantetheine 4'-phosphate</name>
        <dbReference type="ChEBI" id="CHEBI:47942"/>
    </cofactor>
</comment>
<dbReference type="PROSITE" id="PS00012">
    <property type="entry name" value="PHOSPHOPANTETHEINE"/>
    <property type="match status" value="1"/>
</dbReference>
<dbReference type="NCBIfam" id="TIGR01733">
    <property type="entry name" value="AA-adenyl-dom"/>
    <property type="match status" value="1"/>
</dbReference>
<dbReference type="Gene3D" id="3.30.300.30">
    <property type="match status" value="1"/>
</dbReference>
<evidence type="ECO:0000256" key="4">
    <source>
        <dbReference type="SAM" id="MobiDB-lite"/>
    </source>
</evidence>
<keyword evidence="5" id="KW-1133">Transmembrane helix</keyword>
<dbReference type="GO" id="GO:0043041">
    <property type="term" value="P:amino acid activation for nonribosomal peptide biosynthetic process"/>
    <property type="evidence" value="ECO:0007669"/>
    <property type="project" value="TreeGrafter"/>
</dbReference>
<evidence type="ECO:0000313" key="7">
    <source>
        <dbReference type="EMBL" id="GGP55866.1"/>
    </source>
</evidence>
<dbReference type="PANTHER" id="PTHR45527:SF1">
    <property type="entry name" value="FATTY ACID SYNTHASE"/>
    <property type="match status" value="1"/>
</dbReference>
<reference evidence="7" key="2">
    <citation type="submission" date="2020-09" db="EMBL/GenBank/DDBJ databases">
        <authorList>
            <person name="Sun Q."/>
            <person name="Ohkuma M."/>
        </authorList>
    </citation>
    <scope>NUCLEOTIDE SEQUENCE</scope>
    <source>
        <strain evidence="7">JCM 3313</strain>
    </source>
</reference>
<dbReference type="Gene3D" id="3.30.559.30">
    <property type="entry name" value="Nonribosomal peptide synthetase, condensation domain"/>
    <property type="match status" value="1"/>
</dbReference>
<dbReference type="InterPro" id="IPR009081">
    <property type="entry name" value="PP-bd_ACP"/>
</dbReference>
<keyword evidence="8" id="KW-1185">Reference proteome</keyword>
<keyword evidence="2" id="KW-0596">Phosphopantetheine</keyword>
<keyword evidence="5" id="KW-0472">Membrane</keyword>
<gene>
    <name evidence="7" type="ORF">GCM10010185_30540</name>
</gene>
<dbReference type="InterPro" id="IPR045851">
    <property type="entry name" value="AMP-bd_C_sf"/>
</dbReference>
<dbReference type="AlphaFoldDB" id="A0A918EE97"/>
<sequence length="987" mass="106495">MVEHWAARRPDHPAISAGADQVTYAELAGRAKGLAKYLQANGTGPGDVLAVRTGNRLHGVIGLFGVLLAGATYVALDPDAPVERIRTVMDDSGAALMLDEHAIAVAGEDAAEFACQPAGHGGIAYIVYTSGTTGTPKGVCVTYEALGRHLGAITARFGLCEDDRVLYSAAPFVDVALEQVLAPILAGGTLVVLPEGLHSAAGITGLIAREEVTVANLPAAYLAEVTRSLADRPLPAGHRLRLMISGGERLSAGTVERWMRHAPDVGLLNAYGPTECVVTATAHDVGAPDSATAPIGVAVADRRLYVLDSRLRPVDSGELYVGGEPLAVGYLGRPALTARVFIPDPFSPVPGTRMYRTGDLVRRRTDGTLEYVGRSDAQIKIRGFRVEPAETQAVLERHPDVGECAVVGVADARGDYLAAYVVPGSSDVTSHALMRFLADRLPAHLLPRELSLHDRLPRTRAGKLDHAELTHVVPRPFATATEELLAEVWREVLGVDSVSRDSDFFELGGDSLTAIRITTRLIGTWDDVSPQGIFETPVLADLAARLDAEAGRRCAQTATTTADADDEAVSHDDAGMPAWQPLPAGLHGIWMDAEWHPGSAIYNVPWVFRLTGRIDDAALEHAVNAIMARHEALRTVFMSDLGEPLCRVLRHVPIKLQPEETADLDAVIDAEARRPIELHGAPLIRFRLLRSGPVSALVVVAHHLIWDEESRRIFEAELSKLYEAASTGRPARLPALPARGGDPDAKRDLAYWGDRLAGAPLWTDLPTDLPRPAELGVRGAVVPFDLPAPLVEKVRVLARSAGVTPFMVLLTCLCLVLRNRSGQDDLVVGTPSSRRSPATADLIGCYVNVVPLRIRLDRRQDRTDVRGLLNRVRRDVLADLTHGDVPFDLVVRHVAGSRSLDRVPLTPVALEMHRHAEQHLRLGDAIGSRELIPTGTAKFEVAWQITDHGDRISGVVEFNTDLYTNPTVTEMIAEWLAELAALQIEEV</sequence>
<dbReference type="InterPro" id="IPR036736">
    <property type="entry name" value="ACP-like_sf"/>
</dbReference>
<proteinExistence type="predicted"/>
<accession>A0A918EE97</accession>
<dbReference type="InterPro" id="IPR001242">
    <property type="entry name" value="Condensation_dom"/>
</dbReference>
<dbReference type="GO" id="GO:0044550">
    <property type="term" value="P:secondary metabolite biosynthetic process"/>
    <property type="evidence" value="ECO:0007669"/>
    <property type="project" value="TreeGrafter"/>
</dbReference>
<dbReference type="CDD" id="cd05930">
    <property type="entry name" value="A_NRPS"/>
    <property type="match status" value="1"/>
</dbReference>
<evidence type="ECO:0000256" key="3">
    <source>
        <dbReference type="ARBA" id="ARBA00022553"/>
    </source>
</evidence>
<dbReference type="SMART" id="SM00823">
    <property type="entry name" value="PKS_PP"/>
    <property type="match status" value="1"/>
</dbReference>
<dbReference type="InterPro" id="IPR010071">
    <property type="entry name" value="AA_adenyl_dom"/>
</dbReference>
<dbReference type="InterPro" id="IPR000873">
    <property type="entry name" value="AMP-dep_synth/lig_dom"/>
</dbReference>
<dbReference type="Gene3D" id="3.30.559.10">
    <property type="entry name" value="Chloramphenicol acetyltransferase-like domain"/>
    <property type="match status" value="1"/>
</dbReference>
<reference evidence="7" key="1">
    <citation type="journal article" date="2014" name="Int. J. Syst. Evol. Microbiol.">
        <title>Complete genome sequence of Corynebacterium casei LMG S-19264T (=DSM 44701T), isolated from a smear-ripened cheese.</title>
        <authorList>
            <consortium name="US DOE Joint Genome Institute (JGI-PGF)"/>
            <person name="Walter F."/>
            <person name="Albersmeier A."/>
            <person name="Kalinowski J."/>
            <person name="Ruckert C."/>
        </authorList>
    </citation>
    <scope>NUCLEOTIDE SEQUENCE</scope>
    <source>
        <strain evidence="7">JCM 3313</strain>
    </source>
</reference>